<dbReference type="GO" id="GO:0005886">
    <property type="term" value="C:plasma membrane"/>
    <property type="evidence" value="ECO:0007669"/>
    <property type="project" value="UniProtKB-SubCell"/>
</dbReference>
<dbReference type="PANTHER" id="PTHR30561">
    <property type="entry name" value="SMR FAMILY PROTON-DEPENDENT DRUG EFFLUX TRANSPORTER SUGE"/>
    <property type="match status" value="1"/>
</dbReference>
<dbReference type="OrthoDB" id="9808638at2"/>
<dbReference type="PATRIC" id="fig|106592.7.peg.773"/>
<dbReference type="InterPro" id="IPR000390">
    <property type="entry name" value="Small_drug/metabolite_transptr"/>
</dbReference>
<dbReference type="GO" id="GO:0031460">
    <property type="term" value="P:glycine betaine transport"/>
    <property type="evidence" value="ECO:0007669"/>
    <property type="project" value="TreeGrafter"/>
</dbReference>
<evidence type="ECO:0000256" key="9">
    <source>
        <dbReference type="RuleBase" id="RU003942"/>
    </source>
</evidence>
<feature type="transmembrane region" description="Helical" evidence="10">
    <location>
        <begin position="31"/>
        <end position="49"/>
    </location>
</feature>
<evidence type="ECO:0000313" key="11">
    <source>
        <dbReference type="EMBL" id="KOF22612.1"/>
    </source>
</evidence>
<evidence type="ECO:0000256" key="6">
    <source>
        <dbReference type="ARBA" id="ARBA00022692"/>
    </source>
</evidence>
<sequence>MRLAWFFLALAIATEVAGLTAMKVASANGSYIGHVVMYVSIALSYVFLAKAVKTISVGVAYAIWEGSGVAIITLVSVFVFGHVLTSREMLGLSMAVAGILLVNAGEHRDEEASAAEGIVDECA</sequence>
<comment type="similarity">
    <text evidence="9">Belongs to the drug/metabolite transporter (DMT) superfamily. Small multidrug resistance (SMR) (TC 2.A.7.1) family.</text>
</comment>
<dbReference type="PANTHER" id="PTHR30561:SF2">
    <property type="entry name" value="SPERMIDINE EXPORT PROTEIN MDTJ"/>
    <property type="match status" value="1"/>
</dbReference>
<dbReference type="InterPro" id="IPR045324">
    <property type="entry name" value="Small_multidrug_res"/>
</dbReference>
<dbReference type="Pfam" id="PF00893">
    <property type="entry name" value="Multi_Drug_Res"/>
    <property type="match status" value="1"/>
</dbReference>
<evidence type="ECO:0000256" key="4">
    <source>
        <dbReference type="ARBA" id="ARBA00022475"/>
    </source>
</evidence>
<dbReference type="Proteomes" id="UP000037425">
    <property type="component" value="Unassembled WGS sequence"/>
</dbReference>
<comment type="caution">
    <text evidence="11">The sequence shown here is derived from an EMBL/GenBank/DDBJ whole genome shotgun (WGS) entry which is preliminary data.</text>
</comment>
<keyword evidence="7 10" id="KW-1133">Transmembrane helix</keyword>
<dbReference type="GO" id="GO:0015199">
    <property type="term" value="F:amino-acid betaine transmembrane transporter activity"/>
    <property type="evidence" value="ECO:0007669"/>
    <property type="project" value="TreeGrafter"/>
</dbReference>
<dbReference type="Gene3D" id="1.10.3730.20">
    <property type="match status" value="1"/>
</dbReference>
<comment type="subcellular location">
    <subcellularLocation>
        <location evidence="1">Cell inner membrane</location>
        <topology evidence="1">Multi-pass membrane protein</topology>
    </subcellularLocation>
    <subcellularLocation>
        <location evidence="9">Cell membrane</location>
        <topology evidence="9">Multi-pass membrane protein</topology>
    </subcellularLocation>
</comment>
<dbReference type="AlphaFoldDB" id="A0A0L8C6Q8"/>
<evidence type="ECO:0000256" key="10">
    <source>
        <dbReference type="SAM" id="Phobius"/>
    </source>
</evidence>
<organism evidence="11 12">
    <name type="scientific">Ensifer adhaerens</name>
    <name type="common">Sinorhizobium morelense</name>
    <dbReference type="NCBI Taxonomy" id="106592"/>
    <lineage>
        <taxon>Bacteria</taxon>
        <taxon>Pseudomonadati</taxon>
        <taxon>Pseudomonadota</taxon>
        <taxon>Alphaproteobacteria</taxon>
        <taxon>Hyphomicrobiales</taxon>
        <taxon>Rhizobiaceae</taxon>
        <taxon>Sinorhizobium/Ensifer group</taxon>
        <taxon>Ensifer</taxon>
    </lineage>
</organism>
<dbReference type="EMBL" id="LGAP01000001">
    <property type="protein sequence ID" value="KOF22612.1"/>
    <property type="molecule type" value="Genomic_DNA"/>
</dbReference>
<reference evidence="12" key="1">
    <citation type="submission" date="2015-07" db="EMBL/GenBank/DDBJ databases">
        <title>Whole genome sequence of an Ensifer adhaerens strain isolated from a cave pool in the Wind Cave National Park.</title>
        <authorList>
            <person name="Eng W.W.H."/>
            <person name="Gan H.M."/>
            <person name="Barton H.A."/>
            <person name="Savka M.A."/>
        </authorList>
    </citation>
    <scope>NUCLEOTIDE SEQUENCE [LARGE SCALE GENOMIC DNA]</scope>
    <source>
        <strain evidence="12">SD006</strain>
    </source>
</reference>
<keyword evidence="8 10" id="KW-0472">Membrane</keyword>
<evidence type="ECO:0000256" key="8">
    <source>
        <dbReference type="ARBA" id="ARBA00023136"/>
    </source>
</evidence>
<keyword evidence="4" id="KW-1003">Cell membrane</keyword>
<dbReference type="SUPFAM" id="SSF103481">
    <property type="entry name" value="Multidrug resistance efflux transporter EmrE"/>
    <property type="match status" value="1"/>
</dbReference>
<evidence type="ECO:0000256" key="5">
    <source>
        <dbReference type="ARBA" id="ARBA00022519"/>
    </source>
</evidence>
<evidence type="ECO:0000256" key="7">
    <source>
        <dbReference type="ARBA" id="ARBA00022989"/>
    </source>
</evidence>
<dbReference type="GO" id="GO:1903711">
    <property type="term" value="P:spermidine transmembrane transport"/>
    <property type="evidence" value="ECO:0007669"/>
    <property type="project" value="TreeGrafter"/>
</dbReference>
<gene>
    <name evidence="11" type="ORF">AC244_03620</name>
</gene>
<evidence type="ECO:0000256" key="1">
    <source>
        <dbReference type="ARBA" id="ARBA00004429"/>
    </source>
</evidence>
<dbReference type="GO" id="GO:0015297">
    <property type="term" value="F:antiporter activity"/>
    <property type="evidence" value="ECO:0007669"/>
    <property type="project" value="TreeGrafter"/>
</dbReference>
<comment type="subunit">
    <text evidence="2">Forms a complex with MdtI.</text>
</comment>
<evidence type="ECO:0000256" key="2">
    <source>
        <dbReference type="ARBA" id="ARBA00011358"/>
    </source>
</evidence>
<feature type="transmembrane region" description="Helical" evidence="10">
    <location>
        <begin position="61"/>
        <end position="83"/>
    </location>
</feature>
<accession>A0A0L8C6Q8</accession>
<protein>
    <recommendedName>
        <fullName evidence="3">Spermidine export protein MdtJ</fullName>
    </recommendedName>
</protein>
<name>A0A0L8C6Q8_ENSAD</name>
<proteinExistence type="inferred from homology"/>
<evidence type="ECO:0000313" key="12">
    <source>
        <dbReference type="Proteomes" id="UP000037425"/>
    </source>
</evidence>
<dbReference type="RefSeq" id="WP_053247408.1">
    <property type="nucleotide sequence ID" value="NZ_LGAP01000001.1"/>
</dbReference>
<evidence type="ECO:0000256" key="3">
    <source>
        <dbReference type="ARBA" id="ARBA00021112"/>
    </source>
</evidence>
<dbReference type="InterPro" id="IPR037185">
    <property type="entry name" value="EmrE-like"/>
</dbReference>
<keyword evidence="6 9" id="KW-0812">Transmembrane</keyword>
<dbReference type="GO" id="GO:0015220">
    <property type="term" value="F:choline transmembrane transporter activity"/>
    <property type="evidence" value="ECO:0007669"/>
    <property type="project" value="TreeGrafter"/>
</dbReference>
<keyword evidence="5" id="KW-0997">Cell inner membrane</keyword>